<comment type="caution">
    <text evidence="4">The sequence shown here is derived from an EMBL/GenBank/DDBJ whole genome shotgun (WGS) entry which is preliminary data.</text>
</comment>
<evidence type="ECO:0000256" key="1">
    <source>
        <dbReference type="ARBA" id="ARBA00022676"/>
    </source>
</evidence>
<dbReference type="Pfam" id="PF00534">
    <property type="entry name" value="Glycos_transf_1"/>
    <property type="match status" value="1"/>
</dbReference>
<dbReference type="Proteomes" id="UP000288028">
    <property type="component" value="Unassembled WGS sequence"/>
</dbReference>
<dbReference type="SUPFAM" id="SSF53756">
    <property type="entry name" value="UDP-Glycosyltransferase/glycogen phosphorylase"/>
    <property type="match status" value="1"/>
</dbReference>
<dbReference type="InterPro" id="IPR001296">
    <property type="entry name" value="Glyco_trans_1"/>
</dbReference>
<keyword evidence="5" id="KW-1185">Reference proteome</keyword>
<name>A0A430B8Y9_9ENTE</name>
<organism evidence="4 5">
    <name type="scientific">Vagococcus carniphilus</name>
    <dbReference type="NCBI Taxonomy" id="218144"/>
    <lineage>
        <taxon>Bacteria</taxon>
        <taxon>Bacillati</taxon>
        <taxon>Bacillota</taxon>
        <taxon>Bacilli</taxon>
        <taxon>Lactobacillales</taxon>
        <taxon>Enterococcaceae</taxon>
        <taxon>Vagococcus</taxon>
    </lineage>
</organism>
<gene>
    <name evidence="4" type="ORF">CBF28_01110</name>
</gene>
<dbReference type="Gene3D" id="3.40.50.2000">
    <property type="entry name" value="Glycogen Phosphorylase B"/>
    <property type="match status" value="3"/>
</dbReference>
<reference evidence="4 5" key="1">
    <citation type="submission" date="2017-05" db="EMBL/GenBank/DDBJ databases">
        <title>Vagococcus spp. assemblies.</title>
        <authorList>
            <person name="Gulvik C.A."/>
        </authorList>
    </citation>
    <scope>NUCLEOTIDE SEQUENCE [LARGE SCALE GENOMIC DNA]</scope>
    <source>
        <strain evidence="4 5">SS1714</strain>
    </source>
</reference>
<dbReference type="AlphaFoldDB" id="A0A430B8Y9"/>
<evidence type="ECO:0000313" key="5">
    <source>
        <dbReference type="Proteomes" id="UP000288028"/>
    </source>
</evidence>
<sequence>MIYCIGNGLGKKLPGIEHSQVKRIKLFHQLGEKAKIIVLNHSVDLYDNAEIVGVSSNVFSIYDYFQEAIGDNQYSLKDYYEYWLNDSDYRIQLVDKSNDVKIFYEEDYIAYAHFYDEDFKKIHFINYFDTPYEDRRIIKREVFDKRGFLSVIQVLGEKNKLVSERFFNPSGEEKIVCYYNTDRKISRIELLNYKNKIHYFKNKDEWQAFFLDELNLEDVLFFSDRTISVMKSVTLMKTKIKLIPVIHSVHLRQPFVAETSDITSPYQCIFNHLEYVTGVVASTKWQQEELNRRLPENITAYSIPVGSVDTMKKVPFEKRNPYKIVCMARYFSEKQLFHQIKVIQQLLHEFPKLELHLFGYGDSSNQFKEEKFLKQYVKEHHLEEHVFFRGYLIDLDTEYNEAGAMLLTSTVEGFCLSLLEAIEHGVPVISYDIRYGPREMIQQGKNGYLVEKNNVDEMRDRLSELLSQTELHKEMSNNAYEIAKEFSKEKVLEKWQNLLEVENK</sequence>
<evidence type="ECO:0000256" key="2">
    <source>
        <dbReference type="ARBA" id="ARBA00022679"/>
    </source>
</evidence>
<protein>
    <recommendedName>
        <fullName evidence="3">Glycosyl transferase family 1 domain-containing protein</fullName>
    </recommendedName>
</protein>
<dbReference type="PANTHER" id="PTHR12526">
    <property type="entry name" value="GLYCOSYLTRANSFERASE"/>
    <property type="match status" value="1"/>
</dbReference>
<dbReference type="EMBL" id="NGKB01000001">
    <property type="protein sequence ID" value="RSU16816.1"/>
    <property type="molecule type" value="Genomic_DNA"/>
</dbReference>
<keyword evidence="2" id="KW-0808">Transferase</keyword>
<keyword evidence="1" id="KW-0328">Glycosyltransferase</keyword>
<feature type="domain" description="Glycosyl transferase family 1" evidence="3">
    <location>
        <begin position="310"/>
        <end position="481"/>
    </location>
</feature>
<dbReference type="OrthoDB" id="570545at2"/>
<accession>A0A430B8Y9</accession>
<dbReference type="GeneID" id="95579828"/>
<proteinExistence type="predicted"/>
<dbReference type="RefSeq" id="WP_126791016.1">
    <property type="nucleotide sequence ID" value="NZ_CP060720.1"/>
</dbReference>
<evidence type="ECO:0000259" key="3">
    <source>
        <dbReference type="Pfam" id="PF00534"/>
    </source>
</evidence>
<evidence type="ECO:0000313" key="4">
    <source>
        <dbReference type="EMBL" id="RSU16816.1"/>
    </source>
</evidence>
<dbReference type="GO" id="GO:0016757">
    <property type="term" value="F:glycosyltransferase activity"/>
    <property type="evidence" value="ECO:0007669"/>
    <property type="project" value="UniProtKB-KW"/>
</dbReference>
<dbReference type="PANTHER" id="PTHR12526:SF629">
    <property type="entry name" value="TEICHURONIC ACID BIOSYNTHESIS GLYCOSYLTRANSFERASE TUAH-RELATED"/>
    <property type="match status" value="1"/>
</dbReference>